<accession>A0ABZ2K5H4</accession>
<dbReference type="Pfam" id="PF13875">
    <property type="entry name" value="DUF4202"/>
    <property type="match status" value="1"/>
</dbReference>
<dbReference type="RefSeq" id="WP_394844545.1">
    <property type="nucleotide sequence ID" value="NZ_CP089982.1"/>
</dbReference>
<proteinExistence type="predicted"/>
<name>A0ABZ2K5H4_9BACT</name>
<dbReference type="SUPFAM" id="SSF109604">
    <property type="entry name" value="HD-domain/PDEase-like"/>
    <property type="match status" value="1"/>
</dbReference>
<evidence type="ECO:0000313" key="2">
    <source>
        <dbReference type="Proteomes" id="UP001379533"/>
    </source>
</evidence>
<dbReference type="Gene3D" id="1.10.3210.10">
    <property type="entry name" value="Hypothetical protein af1432"/>
    <property type="match status" value="1"/>
</dbReference>
<dbReference type="Proteomes" id="UP001379533">
    <property type="component" value="Chromosome"/>
</dbReference>
<reference evidence="1 2" key="1">
    <citation type="submission" date="2021-12" db="EMBL/GenBank/DDBJ databases">
        <title>Discovery of the Pendulisporaceae a myxobacterial family with distinct sporulation behavior and unique specialized metabolism.</title>
        <authorList>
            <person name="Garcia R."/>
            <person name="Popoff A."/>
            <person name="Bader C.D."/>
            <person name="Loehr J."/>
            <person name="Walesch S."/>
            <person name="Walt C."/>
            <person name="Boldt J."/>
            <person name="Bunk B."/>
            <person name="Haeckl F.J.F.P.J."/>
            <person name="Gunesch A.P."/>
            <person name="Birkelbach J."/>
            <person name="Nuebel U."/>
            <person name="Pietschmann T."/>
            <person name="Bach T."/>
            <person name="Mueller R."/>
        </authorList>
    </citation>
    <scope>NUCLEOTIDE SEQUENCE [LARGE SCALE GENOMIC DNA]</scope>
    <source>
        <strain evidence="1 2">MSr12523</strain>
    </source>
</reference>
<protein>
    <submittedName>
        <fullName evidence="1">DUF4202 family protein</fullName>
    </submittedName>
</protein>
<dbReference type="InterPro" id="IPR025255">
    <property type="entry name" value="DUF4202"/>
</dbReference>
<keyword evidence="2" id="KW-1185">Reference proteome</keyword>
<organism evidence="1 2">
    <name type="scientific">Pendulispora brunnea</name>
    <dbReference type="NCBI Taxonomy" id="2905690"/>
    <lineage>
        <taxon>Bacteria</taxon>
        <taxon>Pseudomonadati</taxon>
        <taxon>Myxococcota</taxon>
        <taxon>Myxococcia</taxon>
        <taxon>Myxococcales</taxon>
        <taxon>Sorangiineae</taxon>
        <taxon>Pendulisporaceae</taxon>
        <taxon>Pendulispora</taxon>
    </lineage>
</organism>
<gene>
    <name evidence="1" type="ORF">LZC95_46760</name>
</gene>
<sequence length="302" mass="34314">MSDAGQMRHSEVNLSEVWLAGEGARQNAARLRREFPRLNVQSTPDSERAAAIVYAAVWHREPWDPYSFDDAVLAAIEAGLPLCIATDPMEHDTATQVVTRYQRCLAWPEARHPGWRDVLRAHRALHDLNKPLVRADYEHALDARAWMLRLDPEASVEAQLAILFHDVERLVSEADARIEQLAPNYQAFKDAHAQEGARMADAVLASCGISSPIRARVAHLIARHESPDGATEELSLMNDADVLSFFSLNSPGYRRYFGREQTRRKVRYSYERLSPRRRDRLAHVRLNEDVAEFLREEMAVAA</sequence>
<dbReference type="EMBL" id="CP089982">
    <property type="protein sequence ID" value="WXA93944.1"/>
    <property type="molecule type" value="Genomic_DNA"/>
</dbReference>
<evidence type="ECO:0000313" key="1">
    <source>
        <dbReference type="EMBL" id="WXA93944.1"/>
    </source>
</evidence>